<dbReference type="AlphaFoldDB" id="A0A4Y2GDJ1"/>
<dbReference type="Proteomes" id="UP000499080">
    <property type="component" value="Unassembled WGS sequence"/>
</dbReference>
<name>A0A4Y2GDJ1_ARAVE</name>
<proteinExistence type="predicted"/>
<keyword evidence="2" id="KW-1185">Reference proteome</keyword>
<evidence type="ECO:0000313" key="2">
    <source>
        <dbReference type="Proteomes" id="UP000499080"/>
    </source>
</evidence>
<organism evidence="1 2">
    <name type="scientific">Araneus ventricosus</name>
    <name type="common">Orbweaver spider</name>
    <name type="synonym">Epeira ventricosa</name>
    <dbReference type="NCBI Taxonomy" id="182803"/>
    <lineage>
        <taxon>Eukaryota</taxon>
        <taxon>Metazoa</taxon>
        <taxon>Ecdysozoa</taxon>
        <taxon>Arthropoda</taxon>
        <taxon>Chelicerata</taxon>
        <taxon>Arachnida</taxon>
        <taxon>Araneae</taxon>
        <taxon>Araneomorphae</taxon>
        <taxon>Entelegynae</taxon>
        <taxon>Araneoidea</taxon>
        <taxon>Araneidae</taxon>
        <taxon>Araneus</taxon>
    </lineage>
</organism>
<evidence type="ECO:0000313" key="1">
    <source>
        <dbReference type="EMBL" id="GBM50785.1"/>
    </source>
</evidence>
<comment type="caution">
    <text evidence="1">The sequence shown here is derived from an EMBL/GenBank/DDBJ whole genome shotgun (WGS) entry which is preliminary data.</text>
</comment>
<protein>
    <submittedName>
        <fullName evidence="1">Uncharacterized protein</fullName>
    </submittedName>
</protein>
<reference evidence="1 2" key="1">
    <citation type="journal article" date="2019" name="Sci. Rep.">
        <title>Orb-weaving spider Araneus ventricosus genome elucidates the spidroin gene catalogue.</title>
        <authorList>
            <person name="Kono N."/>
            <person name="Nakamura H."/>
            <person name="Ohtoshi R."/>
            <person name="Moran D.A.P."/>
            <person name="Shinohara A."/>
            <person name="Yoshida Y."/>
            <person name="Fujiwara M."/>
            <person name="Mori M."/>
            <person name="Tomita M."/>
            <person name="Arakawa K."/>
        </authorList>
    </citation>
    <scope>NUCLEOTIDE SEQUENCE [LARGE SCALE GENOMIC DNA]</scope>
</reference>
<sequence>MIPKYVNFIRFNVGFTEKSKPRLIQFKCDLNEDSEFNAINIRKCVAGRPLCLKTVDQPLLYPTDRTVTREKRKDMMDLLKFISPIKHDYYKNLRTNRHDGSSNTAEEEDIIYIAYESIETK</sequence>
<gene>
    <name evidence="1" type="ORF">AVEN_137107_1</name>
</gene>
<dbReference type="EMBL" id="BGPR01001311">
    <property type="protein sequence ID" value="GBM50785.1"/>
    <property type="molecule type" value="Genomic_DNA"/>
</dbReference>
<dbReference type="OrthoDB" id="8068092at2759"/>
<accession>A0A4Y2GDJ1</accession>